<feature type="compositionally biased region" description="Low complexity" evidence="1">
    <location>
        <begin position="192"/>
        <end position="209"/>
    </location>
</feature>
<evidence type="ECO:0000256" key="1">
    <source>
        <dbReference type="SAM" id="MobiDB-lite"/>
    </source>
</evidence>
<dbReference type="Proteomes" id="UP000683360">
    <property type="component" value="Unassembled WGS sequence"/>
</dbReference>
<organism evidence="2 3">
    <name type="scientific">Mytilus edulis</name>
    <name type="common">Blue mussel</name>
    <dbReference type="NCBI Taxonomy" id="6550"/>
    <lineage>
        <taxon>Eukaryota</taxon>
        <taxon>Metazoa</taxon>
        <taxon>Spiralia</taxon>
        <taxon>Lophotrochozoa</taxon>
        <taxon>Mollusca</taxon>
        <taxon>Bivalvia</taxon>
        <taxon>Autobranchia</taxon>
        <taxon>Pteriomorphia</taxon>
        <taxon>Mytilida</taxon>
        <taxon>Mytiloidea</taxon>
        <taxon>Mytilidae</taxon>
        <taxon>Mytilinae</taxon>
        <taxon>Mytilus</taxon>
    </lineage>
</organism>
<evidence type="ECO:0000313" key="2">
    <source>
        <dbReference type="EMBL" id="CAG2242167.1"/>
    </source>
</evidence>
<name>A0A8S3UE12_MYTED</name>
<dbReference type="OrthoDB" id="6162296at2759"/>
<gene>
    <name evidence="2" type="ORF">MEDL_54365</name>
</gene>
<accession>A0A8S3UE12</accession>
<comment type="caution">
    <text evidence="2">The sequence shown here is derived from an EMBL/GenBank/DDBJ whole genome shotgun (WGS) entry which is preliminary data.</text>
</comment>
<feature type="compositionally biased region" description="Polar residues" evidence="1">
    <location>
        <begin position="210"/>
        <end position="221"/>
    </location>
</feature>
<sequence>MNTSLHQQGIKFHNSTSVYLKVKTTSGTAWICLQDNISSTIFKMYNVFLGLKQIAIRNILEKQHTSVPWTELQCNCYVSLWVSWIGGTIEVGGGSEIGTNRFTSLPINDSIAVTDILIKSHYTAYRLFDFLENSTSACTTDGPDGGLESNPETMNTTETTAPEFDPTSIIITDTTLPGLDQTTISTMETRTTGFTPTTLSTTETTSPGFNPTTISSIETNTPGFDQTSVGTIITRATTTSETTTKFETNKIPCICSCNNVTLTEDELITKIALLKSELSVDKKQTNKYRRSLISAEDDRPSSKYIGNFGIVVLVVKTSDIARIFVQENISSTKYKVYSVLIGPEHIIINDILEKKRTSVTWSELQCNCYVSLWVSWIGGTIEVGGGSEIGTNKLIHLPINHSIVVTDILIRSRYTAYWLFDFLEKASSVKVFL</sequence>
<dbReference type="EMBL" id="CAJPWZ010002635">
    <property type="protein sequence ID" value="CAG2242167.1"/>
    <property type="molecule type" value="Genomic_DNA"/>
</dbReference>
<feature type="region of interest" description="Disordered" evidence="1">
    <location>
        <begin position="192"/>
        <end position="221"/>
    </location>
</feature>
<dbReference type="AlphaFoldDB" id="A0A8S3UE12"/>
<protein>
    <recommendedName>
        <fullName evidence="4">Farnesoic acid O-methyl transferase domain-containing protein</fullName>
    </recommendedName>
</protein>
<keyword evidence="3" id="KW-1185">Reference proteome</keyword>
<evidence type="ECO:0008006" key="4">
    <source>
        <dbReference type="Google" id="ProtNLM"/>
    </source>
</evidence>
<reference evidence="2" key="1">
    <citation type="submission" date="2021-03" db="EMBL/GenBank/DDBJ databases">
        <authorList>
            <person name="Bekaert M."/>
        </authorList>
    </citation>
    <scope>NUCLEOTIDE SEQUENCE</scope>
</reference>
<proteinExistence type="predicted"/>
<evidence type="ECO:0000313" key="3">
    <source>
        <dbReference type="Proteomes" id="UP000683360"/>
    </source>
</evidence>